<evidence type="ECO:0000313" key="3">
    <source>
        <dbReference type="Proteomes" id="UP001163105"/>
    </source>
</evidence>
<evidence type="ECO:0000256" key="1">
    <source>
        <dbReference type="SAM" id="MobiDB-lite"/>
    </source>
</evidence>
<name>A0AB34FEP0_9HYPO</name>
<dbReference type="Gene3D" id="3.60.20.40">
    <property type="match status" value="1"/>
</dbReference>
<comment type="caution">
    <text evidence="2">The sequence shown here is derived from an EMBL/GenBank/DDBJ whole genome shotgun (WGS) entry which is preliminary data.</text>
</comment>
<feature type="region of interest" description="Disordered" evidence="1">
    <location>
        <begin position="1"/>
        <end position="30"/>
    </location>
</feature>
<accession>A0AB34FEP0</accession>
<evidence type="ECO:0000313" key="2">
    <source>
        <dbReference type="EMBL" id="KAJ6437281.1"/>
    </source>
</evidence>
<sequence>MVAKPAETSSEASREDETTPSPAQNPPAPVFKFESRRSVVHSTEGIVACSQPLAAKCGLDVLRAGGNAAHVYGAPFARQHGLTLMCLQDAAVAVAAGLNVTEPVDCGLGGDAFILYWDAAAKKVSALNGSGRSGMNYTLDRVRAELEPNAFKIPQYSPHSVTVPGAAGCWVDTVENLGSGKLTLAQVLEPATALAEKGFPVSEVTAYYWGFQEKEMREASPSFAELLKKDPAAQNGVRPPRNGEIFKNPTLAQTFKTLAAEGRKGFYEGRIAKEIIQVLRDRGGFHKLEDLKQHGDVGSESVEPISLAFCAQGLGDERGVRLWEHPPNGMGIVALMAMGIIQEAEAQDKIPVFTPKDFNTTPYVHVIIEALRLAFADANWFVTDPDVTPVPTAGLISKEYLAERAKLFDPKRVAPKLNHGDPPRGVPPAFQSCDTVYFSVTDAQGNAASFIGSNFSGFGTTIIPCGCGFTLQNRGSGFSLDPEHPNRIEPRKRPYHTIIPGLVTNLAGDTLHSTLGVMGGNMQPQGHVQVLMAQLVGGKDPQESLDAARFRVRPSQGSGEVTWTVEVESSLPPETIEGLRKLGHKIEVVGGNKRTTSFGRGQVIRRTTGAEATALSMALRVWSDRRRIWNGERGEAPRKAAGMGIDRMAAAGRAVCRSRFWTGWSAGVSR</sequence>
<dbReference type="Proteomes" id="UP001163105">
    <property type="component" value="Unassembled WGS sequence"/>
</dbReference>
<dbReference type="InterPro" id="IPR029055">
    <property type="entry name" value="Ntn_hydrolases_N"/>
</dbReference>
<dbReference type="PANTHER" id="PTHR43881">
    <property type="entry name" value="GAMMA-GLUTAMYLTRANSPEPTIDASE (AFU_ORTHOLOGUE AFUA_4G13580)"/>
    <property type="match status" value="1"/>
</dbReference>
<dbReference type="PANTHER" id="PTHR43881:SF1">
    <property type="entry name" value="GAMMA-GLUTAMYLTRANSPEPTIDASE (AFU_ORTHOLOGUE AFUA_4G13580)"/>
    <property type="match status" value="1"/>
</dbReference>
<protein>
    <submittedName>
        <fullName evidence="2">Gamma-glutamyltransferase</fullName>
    </submittedName>
</protein>
<dbReference type="InterPro" id="IPR043137">
    <property type="entry name" value="GGT_ssub_C"/>
</dbReference>
<keyword evidence="3" id="KW-1185">Reference proteome</keyword>
<reference evidence="2" key="1">
    <citation type="submission" date="2023-01" db="EMBL/GenBank/DDBJ databases">
        <title>The growth and conidiation of Purpureocillium lavendulum are regulated by nitrogen source and histone H3K14 acetylation.</title>
        <authorList>
            <person name="Tang P."/>
            <person name="Han J."/>
            <person name="Zhang C."/>
            <person name="Tang P."/>
            <person name="Qi F."/>
            <person name="Zhang K."/>
            <person name="Liang L."/>
        </authorList>
    </citation>
    <scope>NUCLEOTIDE SEQUENCE</scope>
    <source>
        <strain evidence="2">YMF1.00683</strain>
    </source>
</reference>
<dbReference type="SUPFAM" id="SSF56235">
    <property type="entry name" value="N-terminal nucleophile aminohydrolases (Ntn hydrolases)"/>
    <property type="match status" value="1"/>
</dbReference>
<dbReference type="Pfam" id="PF01019">
    <property type="entry name" value="G_glu_transpept"/>
    <property type="match status" value="1"/>
</dbReference>
<dbReference type="AlphaFoldDB" id="A0AB34FEP0"/>
<dbReference type="EMBL" id="JAQHRD010000013">
    <property type="protein sequence ID" value="KAJ6437281.1"/>
    <property type="molecule type" value="Genomic_DNA"/>
</dbReference>
<dbReference type="InterPro" id="IPR043138">
    <property type="entry name" value="GGT_lsub"/>
</dbReference>
<proteinExistence type="predicted"/>
<gene>
    <name evidence="2" type="primary">ggt</name>
    <name evidence="2" type="ORF">O9K51_10255</name>
</gene>
<dbReference type="PRINTS" id="PR01210">
    <property type="entry name" value="GGTRANSPTASE"/>
</dbReference>
<dbReference type="Gene3D" id="1.10.246.130">
    <property type="match status" value="1"/>
</dbReference>
<organism evidence="2 3">
    <name type="scientific">Purpureocillium lavendulum</name>
    <dbReference type="NCBI Taxonomy" id="1247861"/>
    <lineage>
        <taxon>Eukaryota</taxon>
        <taxon>Fungi</taxon>
        <taxon>Dikarya</taxon>
        <taxon>Ascomycota</taxon>
        <taxon>Pezizomycotina</taxon>
        <taxon>Sordariomycetes</taxon>
        <taxon>Hypocreomycetidae</taxon>
        <taxon>Hypocreales</taxon>
        <taxon>Ophiocordycipitaceae</taxon>
        <taxon>Purpureocillium</taxon>
    </lineage>
</organism>
<dbReference type="InterPro" id="IPR052896">
    <property type="entry name" value="GGT-like_enzyme"/>
</dbReference>